<sequence length="225" mass="24898">MSVIISEGGVKDSSGNALDAEKISELIEVDLIKLNEISLHKKGVSSPYHVNDASSGEQCVLMAVLGIASRISNGAFICIDEPEICLHPEWQERYIKNLMEAFEEFTGCQFLIATHSPQIISRLNDENCYVLDLQTGKSYASTEFNKRSADYQLATLFKTPGLRNEYLLREAVNVLGTMSSKLELDKDKLRIAKSLVSLKEQFTQGDPVLDLIILVEDGLEALGRG</sequence>
<dbReference type="Pfam" id="PF13304">
    <property type="entry name" value="AAA_21"/>
    <property type="match status" value="1"/>
</dbReference>
<dbReference type="PATRIC" id="fig|294.131.peg.5610"/>
<gene>
    <name evidence="2" type="ORF">VC34_07800</name>
</gene>
<evidence type="ECO:0000259" key="1">
    <source>
        <dbReference type="Pfam" id="PF13304"/>
    </source>
</evidence>
<dbReference type="GO" id="GO:0016887">
    <property type="term" value="F:ATP hydrolysis activity"/>
    <property type="evidence" value="ECO:0007669"/>
    <property type="project" value="InterPro"/>
</dbReference>
<dbReference type="PANTHER" id="PTHR43581">
    <property type="entry name" value="ATP/GTP PHOSPHATASE"/>
    <property type="match status" value="1"/>
</dbReference>
<evidence type="ECO:0000313" key="3">
    <source>
        <dbReference type="Proteomes" id="UP000033500"/>
    </source>
</evidence>
<dbReference type="SUPFAM" id="SSF52540">
    <property type="entry name" value="P-loop containing nucleoside triphosphate hydrolases"/>
    <property type="match status" value="1"/>
</dbReference>
<dbReference type="Proteomes" id="UP000033500">
    <property type="component" value="Unassembled WGS sequence"/>
</dbReference>
<comment type="caution">
    <text evidence="2">The sequence shown here is derived from an EMBL/GenBank/DDBJ whole genome shotgun (WGS) entry which is preliminary data.</text>
</comment>
<reference evidence="2 3" key="1">
    <citation type="submission" date="2015-03" db="EMBL/GenBank/DDBJ databases">
        <title>Comparative genomics of Pseudomonas insights into diversity of traits involved in vanlence and defense.</title>
        <authorList>
            <person name="Qin Y."/>
        </authorList>
    </citation>
    <scope>NUCLEOTIDE SEQUENCE [LARGE SCALE GENOMIC DNA]</scope>
    <source>
        <strain evidence="2 3">C3</strain>
    </source>
</reference>
<evidence type="ECO:0000313" key="2">
    <source>
        <dbReference type="EMBL" id="KJZ46677.1"/>
    </source>
</evidence>
<name>A0A0F4TTH3_PSEFL</name>
<dbReference type="InterPro" id="IPR027417">
    <property type="entry name" value="P-loop_NTPase"/>
</dbReference>
<dbReference type="InterPro" id="IPR051396">
    <property type="entry name" value="Bact_Antivir_Def_Nuclease"/>
</dbReference>
<proteinExistence type="predicted"/>
<dbReference type="EMBL" id="LACD01000005">
    <property type="protein sequence ID" value="KJZ46677.1"/>
    <property type="molecule type" value="Genomic_DNA"/>
</dbReference>
<organism evidence="2 3">
    <name type="scientific">Pseudomonas fluorescens</name>
    <dbReference type="NCBI Taxonomy" id="294"/>
    <lineage>
        <taxon>Bacteria</taxon>
        <taxon>Pseudomonadati</taxon>
        <taxon>Pseudomonadota</taxon>
        <taxon>Gammaproteobacteria</taxon>
        <taxon>Pseudomonadales</taxon>
        <taxon>Pseudomonadaceae</taxon>
        <taxon>Pseudomonas</taxon>
    </lineage>
</organism>
<dbReference type="GO" id="GO:0005524">
    <property type="term" value="F:ATP binding"/>
    <property type="evidence" value="ECO:0007669"/>
    <property type="project" value="InterPro"/>
</dbReference>
<dbReference type="InterPro" id="IPR003959">
    <property type="entry name" value="ATPase_AAA_core"/>
</dbReference>
<dbReference type="Gene3D" id="3.40.50.300">
    <property type="entry name" value="P-loop containing nucleotide triphosphate hydrolases"/>
    <property type="match status" value="1"/>
</dbReference>
<dbReference type="AlphaFoldDB" id="A0A0F4TTH3"/>
<feature type="domain" description="ATPase AAA-type core" evidence="1">
    <location>
        <begin position="50"/>
        <end position="121"/>
    </location>
</feature>
<accession>A0A0F4TTH3</accession>
<protein>
    <recommendedName>
        <fullName evidence="1">ATPase AAA-type core domain-containing protein</fullName>
    </recommendedName>
</protein>
<dbReference type="PANTHER" id="PTHR43581:SF2">
    <property type="entry name" value="EXCINUCLEASE ATPASE SUBUNIT"/>
    <property type="match status" value="1"/>
</dbReference>